<dbReference type="Gene3D" id="3.10.450.320">
    <property type="entry name" value="Mitochondrial import inner membrane translocase subunit Tim21"/>
    <property type="match status" value="1"/>
</dbReference>
<evidence type="ECO:0000256" key="9">
    <source>
        <dbReference type="ARBA" id="ARBA00023128"/>
    </source>
</evidence>
<dbReference type="InterPro" id="IPR038552">
    <property type="entry name" value="Tim21_IMS_sf"/>
</dbReference>
<evidence type="ECO:0000256" key="11">
    <source>
        <dbReference type="RuleBase" id="RU367142"/>
    </source>
</evidence>
<dbReference type="GO" id="GO:0005744">
    <property type="term" value="C:TIM23 mitochondrial import inner membrane translocase complex"/>
    <property type="evidence" value="ECO:0007669"/>
    <property type="project" value="UniProtKB-UniRule"/>
</dbReference>
<keyword evidence="11" id="KW-0813">Transport</keyword>
<keyword evidence="8 11" id="KW-0811">Translocation</keyword>
<evidence type="ECO:0000256" key="2">
    <source>
        <dbReference type="ARBA" id="ARBA00010867"/>
    </source>
</evidence>
<keyword evidence="9 11" id="KW-0496">Mitochondrion</keyword>
<keyword evidence="4 11" id="KW-0812">Transmembrane</keyword>
<protein>
    <recommendedName>
        <fullName evidence="3 11">Mitochondrial import inner membrane translocase subunit Tim21</fullName>
    </recommendedName>
</protein>
<evidence type="ECO:0000256" key="1">
    <source>
        <dbReference type="ARBA" id="ARBA00004434"/>
    </source>
</evidence>
<comment type="subunit">
    <text evidence="11">Component of the TIM23 complex.</text>
</comment>
<dbReference type="EMBL" id="LK052890">
    <property type="protein sequence ID" value="CDR40843.1"/>
    <property type="molecule type" value="Genomic_DNA"/>
</dbReference>
<dbReference type="InterPro" id="IPR013261">
    <property type="entry name" value="Tim21"/>
</dbReference>
<evidence type="ECO:0000256" key="7">
    <source>
        <dbReference type="ARBA" id="ARBA00022989"/>
    </source>
</evidence>
<reference evidence="12" key="1">
    <citation type="journal article" date="2014" name="Genome Announc.">
        <title>Genome sequence of the yeast Cyberlindnera fabianii (Hansenula fabianii).</title>
        <authorList>
            <person name="Freel K.C."/>
            <person name="Sarilar V."/>
            <person name="Neuveglise C."/>
            <person name="Devillers H."/>
            <person name="Friedrich A."/>
            <person name="Schacherer J."/>
        </authorList>
    </citation>
    <scope>NUCLEOTIDE SEQUENCE</scope>
    <source>
        <strain evidence="12">YJS4271</strain>
    </source>
</reference>
<dbReference type="GO" id="GO:0030150">
    <property type="term" value="P:protein import into mitochondrial matrix"/>
    <property type="evidence" value="ECO:0007669"/>
    <property type="project" value="UniProtKB-UniRule"/>
</dbReference>
<dbReference type="Pfam" id="PF08294">
    <property type="entry name" value="TIM21"/>
    <property type="match status" value="1"/>
</dbReference>
<comment type="function">
    <text evidence="11">Essential component of the TIM23 complex, a complex that mediates the translocation of transit peptide-containing proteins across the mitochondrial inner membrane.</text>
</comment>
<gene>
    <name evidence="12" type="ORF">CYFA0S_05e05116g</name>
</gene>
<comment type="similarity">
    <text evidence="2 11">Belongs to the TIM21 family.</text>
</comment>
<proteinExistence type="inferred from homology"/>
<keyword evidence="6" id="KW-0809">Transit peptide</keyword>
<dbReference type="OrthoDB" id="436405at2759"/>
<sequence length="293" mass="32474">MYDVYTTINRRAVRGHVCWNPAAEEKKSAHTDEQKPSLLFWIPQSIHRICLIMFTRVPSLARAQAVRSLNPLSALQLAPTVRPLTLQRARFSTTSRCLNATSTSSSSTAGSASKKPNIPLWIRIKTASTFAFATTVVLGATALAGLVIYLVVAEIVLPSGDTQVFNKAVGLIEKDIKAQELLKMEPGARLKAYGESSDNKWTRNRPIASTRRVDKSGKEHLFMRFHVESKAKHGSVQLETVQADVLHPEYSYIYLDVPGEKRHYIIAPPKPKLLGSRDPNTGFLGVKWGPKSN</sequence>
<evidence type="ECO:0000313" key="12">
    <source>
        <dbReference type="EMBL" id="CDR40843.1"/>
    </source>
</evidence>
<keyword evidence="10 11" id="KW-0472">Membrane</keyword>
<organism evidence="12">
    <name type="scientific">Cyberlindnera fabianii</name>
    <name type="common">Yeast</name>
    <name type="synonym">Hansenula fabianii</name>
    <dbReference type="NCBI Taxonomy" id="36022"/>
    <lineage>
        <taxon>Eukaryota</taxon>
        <taxon>Fungi</taxon>
        <taxon>Dikarya</taxon>
        <taxon>Ascomycota</taxon>
        <taxon>Saccharomycotina</taxon>
        <taxon>Saccharomycetes</taxon>
        <taxon>Phaffomycetales</taxon>
        <taxon>Phaffomycetaceae</taxon>
        <taxon>Cyberlindnera</taxon>
    </lineage>
</organism>
<dbReference type="PANTHER" id="PTHR13032">
    <property type="entry name" value="MITOCHONDRIAL IMPORT INNER MEMBRANE TRANSLOCASE SUBUNIT TIM21"/>
    <property type="match status" value="1"/>
</dbReference>
<comment type="subcellular location">
    <subcellularLocation>
        <location evidence="1 11">Mitochondrion inner membrane</location>
        <topology evidence="1 11">Single-pass membrane protein</topology>
    </subcellularLocation>
</comment>
<evidence type="ECO:0000256" key="4">
    <source>
        <dbReference type="ARBA" id="ARBA00022692"/>
    </source>
</evidence>
<keyword evidence="11" id="KW-0653">Protein transport</keyword>
<keyword evidence="7 11" id="KW-1133">Transmembrane helix</keyword>
<dbReference type="AlphaFoldDB" id="A0A061AUI2"/>
<evidence type="ECO:0000256" key="5">
    <source>
        <dbReference type="ARBA" id="ARBA00022792"/>
    </source>
</evidence>
<dbReference type="FunFam" id="3.10.450.320:FF:000002">
    <property type="entry name" value="Mitochondrial import inner membrane translocase subunit tim21"/>
    <property type="match status" value="1"/>
</dbReference>
<evidence type="ECO:0000256" key="8">
    <source>
        <dbReference type="ARBA" id="ARBA00023010"/>
    </source>
</evidence>
<feature type="transmembrane region" description="Helical" evidence="11">
    <location>
        <begin position="130"/>
        <end position="152"/>
    </location>
</feature>
<name>A0A061AUI2_CYBFA</name>
<dbReference type="PANTHER" id="PTHR13032:SF6">
    <property type="entry name" value="MITOCHONDRIAL IMPORT INNER MEMBRANE TRANSLOCASE SUBUNIT TIM21"/>
    <property type="match status" value="1"/>
</dbReference>
<dbReference type="PhylomeDB" id="A0A061AUI2"/>
<evidence type="ECO:0000256" key="10">
    <source>
        <dbReference type="ARBA" id="ARBA00023136"/>
    </source>
</evidence>
<evidence type="ECO:0000256" key="6">
    <source>
        <dbReference type="ARBA" id="ARBA00022946"/>
    </source>
</evidence>
<accession>A0A061AUI2</accession>
<dbReference type="VEuPathDB" id="FungiDB:BON22_2049"/>
<evidence type="ECO:0000256" key="3">
    <source>
        <dbReference type="ARBA" id="ARBA00020726"/>
    </source>
</evidence>
<keyword evidence="5 11" id="KW-0999">Mitochondrion inner membrane</keyword>